<feature type="region of interest" description="Disordered" evidence="1">
    <location>
        <begin position="73"/>
        <end position="101"/>
    </location>
</feature>
<sequence length="101" mass="11151">MVWTNLACAWGLKITSQKSVISMRMVMNEKSEPTGLFIQPFATSIHSADRFDPNAISMVTIKCLFLDNLSQPKKNRPIKVDSRKNAINPSIASGAPKMSPT</sequence>
<name>A0A1J5PST1_9ZZZZ</name>
<evidence type="ECO:0000313" key="2">
    <source>
        <dbReference type="EMBL" id="OIQ73872.1"/>
    </source>
</evidence>
<proteinExistence type="predicted"/>
<evidence type="ECO:0000256" key="1">
    <source>
        <dbReference type="SAM" id="MobiDB-lite"/>
    </source>
</evidence>
<reference evidence="2" key="1">
    <citation type="submission" date="2016-10" db="EMBL/GenBank/DDBJ databases">
        <title>Sequence of Gallionella enrichment culture.</title>
        <authorList>
            <person name="Poehlein A."/>
            <person name="Muehling M."/>
            <person name="Daniel R."/>
        </authorList>
    </citation>
    <scope>NUCLEOTIDE SEQUENCE</scope>
</reference>
<organism evidence="2">
    <name type="scientific">mine drainage metagenome</name>
    <dbReference type="NCBI Taxonomy" id="410659"/>
    <lineage>
        <taxon>unclassified sequences</taxon>
        <taxon>metagenomes</taxon>
        <taxon>ecological metagenomes</taxon>
    </lineage>
</organism>
<accession>A0A1J5PST1</accession>
<comment type="caution">
    <text evidence="2">The sequence shown here is derived from an EMBL/GenBank/DDBJ whole genome shotgun (WGS) entry which is preliminary data.</text>
</comment>
<protein>
    <submittedName>
        <fullName evidence="2">Uncharacterized protein</fullName>
    </submittedName>
</protein>
<gene>
    <name evidence="2" type="ORF">GALL_444860</name>
</gene>
<dbReference type="AlphaFoldDB" id="A0A1J5PST1"/>
<dbReference type="EMBL" id="MLJW01002707">
    <property type="protein sequence ID" value="OIQ73872.1"/>
    <property type="molecule type" value="Genomic_DNA"/>
</dbReference>